<comment type="caution">
    <text evidence="1">The sequence shown here is derived from an EMBL/GenBank/DDBJ whole genome shotgun (WGS) entry which is preliminary data.</text>
</comment>
<dbReference type="Gramene" id="OE9A023578T1">
    <property type="protein sequence ID" value="OE9A023578C1"/>
    <property type="gene ID" value="OE9A023578"/>
</dbReference>
<sequence>MSLSTFDPTKLTFTANICHHHQQPLPQYSSLLLDPPLPLDLPASPTTATPIHSVRRLCNHSTIHHNRHPIQCAKRLYHRSTITIANCYKDEVAVAAKHLSISGTGDRQIAIDNSVQNSRTLLRRLVVKTR</sequence>
<gene>
    <name evidence="1" type="ORF">OLEA9_A023578</name>
</gene>
<keyword evidence="2" id="KW-1185">Reference proteome</keyword>
<evidence type="ECO:0000313" key="1">
    <source>
        <dbReference type="EMBL" id="CAA2989216.1"/>
    </source>
</evidence>
<evidence type="ECO:0000313" key="2">
    <source>
        <dbReference type="Proteomes" id="UP000594638"/>
    </source>
</evidence>
<name>A0A8S0SA37_OLEEU</name>
<dbReference type="Proteomes" id="UP000594638">
    <property type="component" value="Unassembled WGS sequence"/>
</dbReference>
<organism evidence="1 2">
    <name type="scientific">Olea europaea subsp. europaea</name>
    <dbReference type="NCBI Taxonomy" id="158383"/>
    <lineage>
        <taxon>Eukaryota</taxon>
        <taxon>Viridiplantae</taxon>
        <taxon>Streptophyta</taxon>
        <taxon>Embryophyta</taxon>
        <taxon>Tracheophyta</taxon>
        <taxon>Spermatophyta</taxon>
        <taxon>Magnoliopsida</taxon>
        <taxon>eudicotyledons</taxon>
        <taxon>Gunneridae</taxon>
        <taxon>Pentapetalae</taxon>
        <taxon>asterids</taxon>
        <taxon>lamiids</taxon>
        <taxon>Lamiales</taxon>
        <taxon>Oleaceae</taxon>
        <taxon>Oleeae</taxon>
        <taxon>Olea</taxon>
    </lineage>
</organism>
<reference evidence="1 2" key="1">
    <citation type="submission" date="2019-12" db="EMBL/GenBank/DDBJ databases">
        <authorList>
            <person name="Alioto T."/>
            <person name="Alioto T."/>
            <person name="Gomez Garrido J."/>
        </authorList>
    </citation>
    <scope>NUCLEOTIDE SEQUENCE [LARGE SCALE GENOMIC DNA]</scope>
</reference>
<dbReference type="AlphaFoldDB" id="A0A8S0SA37"/>
<protein>
    <submittedName>
        <fullName evidence="1">Uncharacterized protein</fullName>
    </submittedName>
</protein>
<accession>A0A8S0SA37</accession>
<proteinExistence type="predicted"/>
<dbReference type="EMBL" id="CACTIH010004070">
    <property type="protein sequence ID" value="CAA2989216.1"/>
    <property type="molecule type" value="Genomic_DNA"/>
</dbReference>